<protein>
    <submittedName>
        <fullName evidence="1 3">Uncharacterized protein</fullName>
    </submittedName>
</protein>
<dbReference type="WBParaSite" id="BTMF_0000871701-mRNA-1">
    <property type="protein sequence ID" value="BTMF_0000871701-mRNA-1"/>
    <property type="gene ID" value="BTMF_0000871701"/>
</dbReference>
<evidence type="ECO:0000313" key="3">
    <source>
        <dbReference type="WBParaSite" id="BTMF_0000871701-mRNA-1"/>
    </source>
</evidence>
<accession>A0A0R3QLY2</accession>
<dbReference type="EMBL" id="UZAG01015701">
    <property type="protein sequence ID" value="VDO22639.1"/>
    <property type="molecule type" value="Genomic_DNA"/>
</dbReference>
<dbReference type="Proteomes" id="UP000280834">
    <property type="component" value="Unassembled WGS sequence"/>
</dbReference>
<sequence>MSLATVFSRDLNNLACLDRNLQCDPLIRKWYMIQYFREMDGTLYVPS</sequence>
<reference evidence="3" key="1">
    <citation type="submission" date="2017-02" db="UniProtKB">
        <authorList>
            <consortium name="WormBaseParasite"/>
        </authorList>
    </citation>
    <scope>IDENTIFICATION</scope>
</reference>
<organism evidence="3">
    <name type="scientific">Brugia timori</name>
    <dbReference type="NCBI Taxonomy" id="42155"/>
    <lineage>
        <taxon>Eukaryota</taxon>
        <taxon>Metazoa</taxon>
        <taxon>Ecdysozoa</taxon>
        <taxon>Nematoda</taxon>
        <taxon>Chromadorea</taxon>
        <taxon>Rhabditida</taxon>
        <taxon>Spirurina</taxon>
        <taxon>Spiruromorpha</taxon>
        <taxon>Filarioidea</taxon>
        <taxon>Onchocercidae</taxon>
        <taxon>Brugia</taxon>
    </lineage>
</organism>
<dbReference type="AlphaFoldDB" id="A0A0R3QLY2"/>
<reference evidence="1 2" key="2">
    <citation type="submission" date="2018-11" db="EMBL/GenBank/DDBJ databases">
        <authorList>
            <consortium name="Pathogen Informatics"/>
        </authorList>
    </citation>
    <scope>NUCLEOTIDE SEQUENCE [LARGE SCALE GENOMIC DNA]</scope>
</reference>
<proteinExistence type="predicted"/>
<keyword evidence="2" id="KW-1185">Reference proteome</keyword>
<name>A0A0R3QLY2_9BILA</name>
<evidence type="ECO:0000313" key="1">
    <source>
        <dbReference type="EMBL" id="VDO22639.1"/>
    </source>
</evidence>
<gene>
    <name evidence="1" type="ORF">BTMF_LOCUS6768</name>
</gene>
<evidence type="ECO:0000313" key="2">
    <source>
        <dbReference type="Proteomes" id="UP000280834"/>
    </source>
</evidence>